<evidence type="ECO:0000256" key="5">
    <source>
        <dbReference type="ARBA" id="ARBA00023136"/>
    </source>
</evidence>
<feature type="transmembrane region" description="Helical" evidence="6">
    <location>
        <begin position="83"/>
        <end position="99"/>
    </location>
</feature>
<accession>A0AAP0D4L8</accession>
<dbReference type="AlphaFoldDB" id="A0AAP0D4L8"/>
<evidence type="ECO:0000256" key="6">
    <source>
        <dbReference type="SAM" id="Phobius"/>
    </source>
</evidence>
<feature type="transmembrane region" description="Helical" evidence="6">
    <location>
        <begin position="287"/>
        <end position="308"/>
    </location>
</feature>
<sequence>MSTFFTAVLIKRSMDIDPTIKTYPDIGHRAFGRPGRFIVLVTMNLELYLVATAFLILEGDNLSHLFPDIHFHLFGMHMDSKKSFVLIVTAIILPTTWLRNLRILSYISATGVMSSFIILGSIIWIGKFDGAGFEEKGQVVNWKGIPSALSLYVFCYGAHPLFPTLYTLMRRKRQFSKVLLFSFGLCTMIYASMGVVGYLMFGVKVNSQVTLNLPTSKTSSKVAIFTTLVSPIVKYALVVTPVVETIEEHFIPRKQRAFSLLLIRTTLVITTMIVALSLPFFEQLMSIIGALLNVTLSILLPSLCYLKISGAYKVFGLELVIIGLIVLLGIFIGTVSVVEMVRKASG</sequence>
<evidence type="ECO:0000313" key="9">
    <source>
        <dbReference type="Proteomes" id="UP001408789"/>
    </source>
</evidence>
<reference evidence="8 9" key="1">
    <citation type="submission" date="2024-04" db="EMBL/GenBank/DDBJ databases">
        <title>The reference genome of an endangered Asteraceae, Deinandra increscens subsp. villosa, native to the Central Coast of California.</title>
        <authorList>
            <person name="Guilliams M."/>
            <person name="Hasenstab-Lehman K."/>
            <person name="Meyer R."/>
            <person name="Mcevoy S."/>
        </authorList>
    </citation>
    <scope>NUCLEOTIDE SEQUENCE [LARGE SCALE GENOMIC DNA]</scope>
    <source>
        <tissue evidence="8">Leaf</tissue>
    </source>
</reference>
<feature type="transmembrane region" description="Helical" evidence="6">
    <location>
        <begin position="106"/>
        <end position="125"/>
    </location>
</feature>
<evidence type="ECO:0000256" key="2">
    <source>
        <dbReference type="ARBA" id="ARBA00022692"/>
    </source>
</evidence>
<evidence type="ECO:0000313" key="8">
    <source>
        <dbReference type="EMBL" id="KAK9064704.1"/>
    </source>
</evidence>
<organism evidence="8 9">
    <name type="scientific">Deinandra increscens subsp. villosa</name>
    <dbReference type="NCBI Taxonomy" id="3103831"/>
    <lineage>
        <taxon>Eukaryota</taxon>
        <taxon>Viridiplantae</taxon>
        <taxon>Streptophyta</taxon>
        <taxon>Embryophyta</taxon>
        <taxon>Tracheophyta</taxon>
        <taxon>Spermatophyta</taxon>
        <taxon>Magnoliopsida</taxon>
        <taxon>eudicotyledons</taxon>
        <taxon>Gunneridae</taxon>
        <taxon>Pentapetalae</taxon>
        <taxon>asterids</taxon>
        <taxon>campanulids</taxon>
        <taxon>Asterales</taxon>
        <taxon>Asteraceae</taxon>
        <taxon>Asteroideae</taxon>
        <taxon>Heliantheae alliance</taxon>
        <taxon>Madieae</taxon>
        <taxon>Madiinae</taxon>
        <taxon>Deinandra</taxon>
    </lineage>
</organism>
<feature type="transmembrane region" description="Helical" evidence="6">
    <location>
        <begin position="178"/>
        <end position="202"/>
    </location>
</feature>
<evidence type="ECO:0000256" key="3">
    <source>
        <dbReference type="ARBA" id="ARBA00022970"/>
    </source>
</evidence>
<dbReference type="GO" id="GO:0015179">
    <property type="term" value="F:L-amino acid transmembrane transporter activity"/>
    <property type="evidence" value="ECO:0007669"/>
    <property type="project" value="TreeGrafter"/>
</dbReference>
<feature type="transmembrane region" description="Helical" evidence="6">
    <location>
        <begin position="258"/>
        <end position="281"/>
    </location>
</feature>
<keyword evidence="5 6" id="KW-0472">Membrane</keyword>
<comment type="caution">
    <text evidence="8">The sequence shown here is derived from an EMBL/GenBank/DDBJ whole genome shotgun (WGS) entry which is preliminary data.</text>
</comment>
<evidence type="ECO:0000256" key="4">
    <source>
        <dbReference type="ARBA" id="ARBA00022989"/>
    </source>
</evidence>
<dbReference type="PANTHER" id="PTHR22950">
    <property type="entry name" value="AMINO ACID TRANSPORTER"/>
    <property type="match status" value="1"/>
</dbReference>
<gene>
    <name evidence="8" type="ORF">SSX86_016086</name>
</gene>
<evidence type="ECO:0000259" key="7">
    <source>
        <dbReference type="Pfam" id="PF01490"/>
    </source>
</evidence>
<dbReference type="Proteomes" id="UP001408789">
    <property type="component" value="Unassembled WGS sequence"/>
</dbReference>
<dbReference type="InterPro" id="IPR013057">
    <property type="entry name" value="AA_transpt_TM"/>
</dbReference>
<feature type="domain" description="Amino acid transporter transmembrane" evidence="7">
    <location>
        <begin position="3"/>
        <end position="319"/>
    </location>
</feature>
<feature type="transmembrane region" description="Helical" evidence="6">
    <location>
        <begin position="145"/>
        <end position="166"/>
    </location>
</feature>
<feature type="transmembrane region" description="Helical" evidence="6">
    <location>
        <begin position="37"/>
        <end position="57"/>
    </location>
</feature>
<keyword evidence="3" id="KW-0813">Transport</keyword>
<feature type="transmembrane region" description="Helical" evidence="6">
    <location>
        <begin position="222"/>
        <end position="246"/>
    </location>
</feature>
<comment type="subcellular location">
    <subcellularLocation>
        <location evidence="1">Membrane</location>
        <topology evidence="1">Multi-pass membrane protein</topology>
    </subcellularLocation>
</comment>
<keyword evidence="2 6" id="KW-0812">Transmembrane</keyword>
<keyword evidence="3" id="KW-0029">Amino-acid transport</keyword>
<feature type="transmembrane region" description="Helical" evidence="6">
    <location>
        <begin position="315"/>
        <end position="338"/>
    </location>
</feature>
<keyword evidence="4 6" id="KW-1133">Transmembrane helix</keyword>
<evidence type="ECO:0000256" key="1">
    <source>
        <dbReference type="ARBA" id="ARBA00004141"/>
    </source>
</evidence>
<keyword evidence="9" id="KW-1185">Reference proteome</keyword>
<name>A0AAP0D4L8_9ASTR</name>
<protein>
    <recommendedName>
        <fullName evidence="7">Amino acid transporter transmembrane domain-containing protein</fullName>
    </recommendedName>
</protein>
<dbReference type="Pfam" id="PF01490">
    <property type="entry name" value="Aa_trans"/>
    <property type="match status" value="1"/>
</dbReference>
<dbReference type="GO" id="GO:0005774">
    <property type="term" value="C:vacuolar membrane"/>
    <property type="evidence" value="ECO:0007669"/>
    <property type="project" value="TreeGrafter"/>
</dbReference>
<proteinExistence type="predicted"/>
<dbReference type="PANTHER" id="PTHR22950:SF705">
    <property type="entry name" value="AMINO ACID TRANSPORTER AVT1I-LIKE"/>
    <property type="match status" value="1"/>
</dbReference>
<dbReference type="EMBL" id="JBCNJP010000017">
    <property type="protein sequence ID" value="KAK9064704.1"/>
    <property type="molecule type" value="Genomic_DNA"/>
</dbReference>